<dbReference type="SUPFAM" id="SSF56496">
    <property type="entry name" value="Fibrinogen C-terminal domain-like"/>
    <property type="match status" value="1"/>
</dbReference>
<evidence type="ECO:0000313" key="4">
    <source>
        <dbReference type="EMBL" id="OXA47527.1"/>
    </source>
</evidence>
<feature type="compositionally biased region" description="Polar residues" evidence="1">
    <location>
        <begin position="218"/>
        <end position="241"/>
    </location>
</feature>
<feature type="signal peptide" evidence="2">
    <location>
        <begin position="1"/>
        <end position="22"/>
    </location>
</feature>
<dbReference type="GO" id="GO:0005615">
    <property type="term" value="C:extracellular space"/>
    <property type="evidence" value="ECO:0007669"/>
    <property type="project" value="TreeGrafter"/>
</dbReference>
<dbReference type="InterPro" id="IPR050373">
    <property type="entry name" value="Fibrinogen_C-term_domain"/>
</dbReference>
<dbReference type="STRING" id="158441.A0A226DS78"/>
<evidence type="ECO:0000259" key="3">
    <source>
        <dbReference type="PROSITE" id="PS51406"/>
    </source>
</evidence>
<dbReference type="Pfam" id="PF00147">
    <property type="entry name" value="Fibrinogen_C"/>
    <property type="match status" value="1"/>
</dbReference>
<dbReference type="Proteomes" id="UP000198287">
    <property type="component" value="Unassembled WGS sequence"/>
</dbReference>
<organism evidence="4 5">
    <name type="scientific">Folsomia candida</name>
    <name type="common">Springtail</name>
    <dbReference type="NCBI Taxonomy" id="158441"/>
    <lineage>
        <taxon>Eukaryota</taxon>
        <taxon>Metazoa</taxon>
        <taxon>Ecdysozoa</taxon>
        <taxon>Arthropoda</taxon>
        <taxon>Hexapoda</taxon>
        <taxon>Collembola</taxon>
        <taxon>Entomobryomorpha</taxon>
        <taxon>Isotomoidea</taxon>
        <taxon>Isotomidae</taxon>
        <taxon>Proisotominae</taxon>
        <taxon>Folsomia</taxon>
    </lineage>
</organism>
<keyword evidence="5" id="KW-1185">Reference proteome</keyword>
<feature type="chain" id="PRO_5012488742" evidence="2">
    <location>
        <begin position="23"/>
        <end position="438"/>
    </location>
</feature>
<name>A0A226DS78_FOLCA</name>
<dbReference type="AlphaFoldDB" id="A0A226DS78"/>
<protein>
    <submittedName>
        <fullName evidence="4">Angiopoietin-4</fullName>
    </submittedName>
</protein>
<dbReference type="InterPro" id="IPR014716">
    <property type="entry name" value="Fibrinogen_a/b/g_C_1"/>
</dbReference>
<dbReference type="OrthoDB" id="6145874at2759"/>
<dbReference type="InterPro" id="IPR002181">
    <property type="entry name" value="Fibrinogen_a/b/g_C_dom"/>
</dbReference>
<dbReference type="EMBL" id="LNIX01000013">
    <property type="protein sequence ID" value="OXA47527.1"/>
    <property type="molecule type" value="Genomic_DNA"/>
</dbReference>
<dbReference type="Gene3D" id="3.90.215.10">
    <property type="entry name" value="Gamma Fibrinogen, chain A, domain 1"/>
    <property type="match status" value="1"/>
</dbReference>
<dbReference type="InterPro" id="IPR036056">
    <property type="entry name" value="Fibrinogen-like_C"/>
</dbReference>
<dbReference type="PANTHER" id="PTHR19143">
    <property type="entry name" value="FIBRINOGEN/TENASCIN/ANGIOPOEITIN"/>
    <property type="match status" value="1"/>
</dbReference>
<feature type="domain" description="Fibrinogen C-terminal" evidence="3">
    <location>
        <begin position="211"/>
        <end position="432"/>
    </location>
</feature>
<dbReference type="SMART" id="SM00186">
    <property type="entry name" value="FBG"/>
    <property type="match status" value="1"/>
</dbReference>
<comment type="caution">
    <text evidence="4">The sequence shown here is derived from an EMBL/GenBank/DDBJ whole genome shotgun (WGS) entry which is preliminary data.</text>
</comment>
<evidence type="ECO:0000256" key="1">
    <source>
        <dbReference type="SAM" id="MobiDB-lite"/>
    </source>
</evidence>
<feature type="region of interest" description="Disordered" evidence="1">
    <location>
        <begin position="218"/>
        <end position="243"/>
    </location>
</feature>
<gene>
    <name evidence="4" type="ORF">Fcan01_17950</name>
</gene>
<proteinExistence type="predicted"/>
<dbReference type="PROSITE" id="PS51406">
    <property type="entry name" value="FIBRINOGEN_C_2"/>
    <property type="match status" value="1"/>
</dbReference>
<keyword evidence="2" id="KW-0732">Signal</keyword>
<evidence type="ECO:0000256" key="2">
    <source>
        <dbReference type="SAM" id="SignalP"/>
    </source>
</evidence>
<accession>A0A226DS78</accession>
<sequence length="438" mass="48877">MICSNFIFLSIILGEVLQSCKAIEGFELEDGNVPKIENALFERLDTKLSNLPTKHDIAALDKTGQILKNELATLSKKLDRLQGDFEYLKSRTDINDNHGYENNNRRIRRSIKRSTSPAKNLISFCFAVATPRRAAEKSPKTGAAAAVNWSASTSVPDFVASDYRLGILISEIQNTSLHESCKFVEQLVAVEKDQFAILEEIRNTTSEILQTKNLSSPGSSKSYLNNTNPSISPINTVGTTKPRNRQFGYTPGTLIMRRSSPTPSKSEVTDFNKDWEAYENGFGNHQGDFWLGLKAIHQLTVEGNTHLRVDVEDFAGVKKYAIYDVFKVAGASDKYRLTIDGYSGTAGDCFIYNRGLEFNAYSADNDELLNICPTLTSFGWWHDDSSCSYIFTNSDYSNSSNDEKPELVRLWYYAAGSSYAINTAEMTIRSEVMMKTGG</sequence>
<reference evidence="4 5" key="1">
    <citation type="submission" date="2015-12" db="EMBL/GenBank/DDBJ databases">
        <title>The genome of Folsomia candida.</title>
        <authorList>
            <person name="Faddeeva A."/>
            <person name="Derks M.F."/>
            <person name="Anvar Y."/>
            <person name="Smit S."/>
            <person name="Van Straalen N."/>
            <person name="Roelofs D."/>
        </authorList>
    </citation>
    <scope>NUCLEOTIDE SEQUENCE [LARGE SCALE GENOMIC DNA]</scope>
    <source>
        <strain evidence="4 5">VU population</strain>
        <tissue evidence="4">Whole body</tissue>
    </source>
</reference>
<evidence type="ECO:0000313" key="5">
    <source>
        <dbReference type="Proteomes" id="UP000198287"/>
    </source>
</evidence>